<evidence type="ECO:0000313" key="1">
    <source>
        <dbReference type="EMBL" id="AYC41834.1"/>
    </source>
</evidence>
<dbReference type="EMBL" id="CP032427">
    <property type="protein sequence ID" value="AYC41834.1"/>
    <property type="molecule type" value="Genomic_DNA"/>
</dbReference>
<name>A0AAI8L612_9ACTN</name>
<dbReference type="Proteomes" id="UP000265765">
    <property type="component" value="Chromosome"/>
</dbReference>
<dbReference type="GeneID" id="91284958"/>
<dbReference type="RefSeq" id="WP_120052586.1">
    <property type="nucleotide sequence ID" value="NZ_CP032427.1"/>
</dbReference>
<gene>
    <name evidence="1" type="ORF">DWG14_06125</name>
</gene>
<dbReference type="KEGG" id="sge:DWG14_06125"/>
<dbReference type="AlphaFoldDB" id="A0AAI8L612"/>
<evidence type="ECO:0000313" key="2">
    <source>
        <dbReference type="Proteomes" id="UP000265765"/>
    </source>
</evidence>
<evidence type="ECO:0008006" key="3">
    <source>
        <dbReference type="Google" id="ProtNLM"/>
    </source>
</evidence>
<dbReference type="InterPro" id="IPR011989">
    <property type="entry name" value="ARM-like"/>
</dbReference>
<organism evidence="1 2">
    <name type="scientific">Streptomyces griseorubiginosus</name>
    <dbReference type="NCBI Taxonomy" id="67304"/>
    <lineage>
        <taxon>Bacteria</taxon>
        <taxon>Bacillati</taxon>
        <taxon>Actinomycetota</taxon>
        <taxon>Actinomycetes</taxon>
        <taxon>Kitasatosporales</taxon>
        <taxon>Streptomycetaceae</taxon>
        <taxon>Streptomyces</taxon>
    </lineage>
</organism>
<accession>A0AAI8L612</accession>
<protein>
    <recommendedName>
        <fullName evidence="3">HEAT repeat protein</fullName>
    </recommendedName>
</protein>
<sequence length="478" mass="51798">MDGIVEDKAAVAVRLAEGAGLREVLPDAADPAVWIALDAEARHGAWLDGSWLPAWERTEQGRTLTDALRRGEELTDGRLALALCHRDGRIRERALGRAAGRPDLLALVVLRCADWAEPVRKTARRLLAELLDADAAVRLLPLILRIGRRGRGDFVADLAAGLLRAAAPGTLAPLYTHTHRTVRRWAYRLAVEAGHLSPAELARAAARDTDMVVQSLCADATLAAVAEGGADDDVLETLLGARGAHARAAGVTALRRAGRSERAVEFLGDRAGVVRACARYVVRQGGGDPLAWYRERCSAAGDLAPGVVSGLAECGERADADLLRALTSHPVAAVRTRAVAGLRALDVTDVERMRELLDDPAPGVVREAALALVPSARSLDDQWLMARLGPERPRAERVAAFRLLHVHDGVVRLRAAVALIDDPDERLRHWARQAVQRWRPTADVPRGSAEVGELLDRARPLFSEYVLIRRKWEVGLRG</sequence>
<dbReference type="SUPFAM" id="SSF48371">
    <property type="entry name" value="ARM repeat"/>
    <property type="match status" value="1"/>
</dbReference>
<dbReference type="InterPro" id="IPR016024">
    <property type="entry name" value="ARM-type_fold"/>
</dbReference>
<dbReference type="Gene3D" id="1.25.10.10">
    <property type="entry name" value="Leucine-rich Repeat Variant"/>
    <property type="match status" value="1"/>
</dbReference>
<reference evidence="1 2" key="1">
    <citation type="submission" date="2018-09" db="EMBL/GenBank/DDBJ databases">
        <title>Production of Trimethoprim by Streptomyces sp. 3E-1.</title>
        <authorList>
            <person name="Kang H.J."/>
            <person name="Kim S.B."/>
        </authorList>
    </citation>
    <scope>NUCLEOTIDE SEQUENCE [LARGE SCALE GENOMIC DNA]</scope>
    <source>
        <strain evidence="1 2">3E-1</strain>
    </source>
</reference>
<proteinExistence type="predicted"/>